<feature type="region of interest" description="Disordered" evidence="1">
    <location>
        <begin position="406"/>
        <end position="428"/>
    </location>
</feature>
<name>A0A1D2MS54_ORCCI</name>
<comment type="caution">
    <text evidence="3">The sequence shown here is derived from an EMBL/GenBank/DDBJ whole genome shotgun (WGS) entry which is preliminary data.</text>
</comment>
<reference evidence="3 4" key="1">
    <citation type="journal article" date="2016" name="Genome Biol. Evol.">
        <title>Gene Family Evolution Reflects Adaptation to Soil Environmental Stressors in the Genome of the Collembolan Orchesella cincta.</title>
        <authorList>
            <person name="Faddeeva-Vakhrusheva A."/>
            <person name="Derks M.F."/>
            <person name="Anvar S.Y."/>
            <person name="Agamennone V."/>
            <person name="Suring W."/>
            <person name="Smit S."/>
            <person name="van Straalen N.M."/>
            <person name="Roelofs D."/>
        </authorList>
    </citation>
    <scope>NUCLEOTIDE SEQUENCE [LARGE SCALE GENOMIC DNA]</scope>
    <source>
        <tissue evidence="3">Mixed pool</tissue>
    </source>
</reference>
<organism evidence="3 4">
    <name type="scientific">Orchesella cincta</name>
    <name type="common">Springtail</name>
    <name type="synonym">Podura cincta</name>
    <dbReference type="NCBI Taxonomy" id="48709"/>
    <lineage>
        <taxon>Eukaryota</taxon>
        <taxon>Metazoa</taxon>
        <taxon>Ecdysozoa</taxon>
        <taxon>Arthropoda</taxon>
        <taxon>Hexapoda</taxon>
        <taxon>Collembola</taxon>
        <taxon>Entomobryomorpha</taxon>
        <taxon>Entomobryoidea</taxon>
        <taxon>Orchesellidae</taxon>
        <taxon>Orchesellinae</taxon>
        <taxon>Orchesella</taxon>
    </lineage>
</organism>
<gene>
    <name evidence="3" type="ORF">Ocin01_11040</name>
</gene>
<feature type="region of interest" description="Disordered" evidence="1">
    <location>
        <begin position="738"/>
        <end position="835"/>
    </location>
</feature>
<keyword evidence="4" id="KW-1185">Reference proteome</keyword>
<evidence type="ECO:0000256" key="1">
    <source>
        <dbReference type="SAM" id="MobiDB-lite"/>
    </source>
</evidence>
<proteinExistence type="predicted"/>
<dbReference type="Proteomes" id="UP000094527">
    <property type="component" value="Unassembled WGS sequence"/>
</dbReference>
<dbReference type="EMBL" id="LJIJ01000641">
    <property type="protein sequence ID" value="ODM95634.1"/>
    <property type="molecule type" value="Genomic_DNA"/>
</dbReference>
<feature type="compositionally biased region" description="Polar residues" evidence="1">
    <location>
        <begin position="415"/>
        <end position="428"/>
    </location>
</feature>
<feature type="compositionally biased region" description="Basic and acidic residues" evidence="1">
    <location>
        <begin position="621"/>
        <end position="637"/>
    </location>
</feature>
<feature type="compositionally biased region" description="Basic and acidic residues" evidence="1">
    <location>
        <begin position="738"/>
        <end position="747"/>
    </location>
</feature>
<accession>A0A1D2MS54</accession>
<keyword evidence="2" id="KW-0732">Signal</keyword>
<feature type="compositionally biased region" description="Low complexity" evidence="1">
    <location>
        <begin position="133"/>
        <end position="143"/>
    </location>
</feature>
<feature type="signal peptide" evidence="2">
    <location>
        <begin position="1"/>
        <end position="25"/>
    </location>
</feature>
<feature type="region of interest" description="Disordered" evidence="1">
    <location>
        <begin position="132"/>
        <end position="180"/>
    </location>
</feature>
<feature type="compositionally biased region" description="Low complexity" evidence="1">
    <location>
        <begin position="502"/>
        <end position="514"/>
    </location>
</feature>
<dbReference type="AlphaFoldDB" id="A0A1D2MS54"/>
<feature type="region of interest" description="Disordered" evidence="1">
    <location>
        <begin position="611"/>
        <end position="719"/>
    </location>
</feature>
<feature type="compositionally biased region" description="Basic residues" evidence="1">
    <location>
        <begin position="676"/>
        <end position="700"/>
    </location>
</feature>
<protein>
    <submittedName>
        <fullName evidence="3">Uncharacterized protein</fullName>
    </submittedName>
</protein>
<sequence length="835" mass="93673">MFTNWHQFICMLVVGASITILEISAEHDVPHVTQNFYDPHYHDDGRNHLRISKAISGPTAASSASTMSILHPYAANSESGPSTPPIMAIVDHYYGPNGEEKVQYSSPSSMDKDELEQVLGNLRSAKSQFRLTSSPYHSVSHSPPHSHTKFHVPQQPPPPVKYNSVSSYKPSTSLPASSSGYSLSSLYKSAETYSKPSSAPTYRPAFSTIYKDQSNQQPKGKKYRSKEHVYTASKDSLYSPSYHKHKEPILLHSPKEPAYVEDSSFYNDAPKSISDSILFDSGYKKGYPPKSLMSNAENYKPPTSYYSPSHPTSYVPPPPHHRHHACGGGSSVEYSPYMTSGKLYSPGIVIKEENSYGEGSLKAGFHSLPMKHSSHGQTAEYSYTSPHHESYSSGFGGGYSIEATSDPYSRPSIKSYPSTSRPSSNHIGHSLSSLYEPLTYDDVYSHTPKSSSYGASLANLYAPGGGISHSKPSYGPPSAYTMSYGAPVEYHMASPPPTGHVSSSGPYSSPSLPTSSKYKGPYRLVSTGPSGYGYGKSHSAGNLFSNYLSDMFSWYKTRGGGWARRPPMMQMKPYYKYKYSTISNSNIHKHPFELENGPSEKHYRRRNRFSHNDQQSLRAVSSEHTKHSDDGITIDKDVYEDEVQPKPKIPPQSHSYHPYSHHSDDDEQDQIPKPSPIHRRPHEPKHNSYKKSKMHYHSKNNQHEAPQTRHIRPSPRPNIQTESSEVLDIHVFEKGFFDGQKKPRDNEWVPVTRHPYGEGGHGSASMERDTHERGHRIKGGRVMRHSRRPPPSRRKTSRSNSRPYHNSRPDDDFESKHHRQNSNEEDLYYDGHSDN</sequence>
<evidence type="ECO:0000313" key="3">
    <source>
        <dbReference type="EMBL" id="ODM95634.1"/>
    </source>
</evidence>
<feature type="region of interest" description="Disordered" evidence="1">
    <location>
        <begin position="495"/>
        <end position="514"/>
    </location>
</feature>
<feature type="compositionally biased region" description="Low complexity" evidence="1">
    <location>
        <begin position="166"/>
        <end position="180"/>
    </location>
</feature>
<evidence type="ECO:0000313" key="4">
    <source>
        <dbReference type="Proteomes" id="UP000094527"/>
    </source>
</evidence>
<feature type="chain" id="PRO_5008904455" evidence="2">
    <location>
        <begin position="26"/>
        <end position="835"/>
    </location>
</feature>
<feature type="compositionally biased region" description="Basic residues" evidence="1">
    <location>
        <begin position="773"/>
        <end position="797"/>
    </location>
</feature>
<evidence type="ECO:0000256" key="2">
    <source>
        <dbReference type="SAM" id="SignalP"/>
    </source>
</evidence>